<keyword evidence="2" id="KW-1185">Reference proteome</keyword>
<evidence type="ECO:0000313" key="1">
    <source>
        <dbReference type="EMBL" id="MFC7442614.1"/>
    </source>
</evidence>
<protein>
    <submittedName>
        <fullName evidence="1">Uncharacterized protein</fullName>
    </submittedName>
</protein>
<dbReference type="Proteomes" id="UP001596500">
    <property type="component" value="Unassembled WGS sequence"/>
</dbReference>
<sequence length="101" mass="11394">MFMLHLQGKVAHVLPFVGELQQKPHVSVVEAEMEREGDQVELSLMVDHQPRKRVRILRLHTESGQVVSIPLLDMMQVEWEEGKHLFCGRSFDIFGSSGGGG</sequence>
<dbReference type="RefSeq" id="WP_379866613.1">
    <property type="nucleotide sequence ID" value="NZ_JBHTBW010000057.1"/>
</dbReference>
<reference evidence="2" key="1">
    <citation type="journal article" date="2019" name="Int. J. Syst. Evol. Microbiol.">
        <title>The Global Catalogue of Microorganisms (GCM) 10K type strain sequencing project: providing services to taxonomists for standard genome sequencing and annotation.</title>
        <authorList>
            <consortium name="The Broad Institute Genomics Platform"/>
            <consortium name="The Broad Institute Genome Sequencing Center for Infectious Disease"/>
            <person name="Wu L."/>
            <person name="Ma J."/>
        </authorList>
    </citation>
    <scope>NUCLEOTIDE SEQUENCE [LARGE SCALE GENOMIC DNA]</scope>
    <source>
        <strain evidence="2">CGMCC 1.12942</strain>
    </source>
</reference>
<name>A0ABW2RP18_9BACL</name>
<dbReference type="EMBL" id="JBHTBW010000057">
    <property type="protein sequence ID" value="MFC7442614.1"/>
    <property type="molecule type" value="Genomic_DNA"/>
</dbReference>
<organism evidence="1 2">
    <name type="scientific">Laceyella putida</name>
    <dbReference type="NCBI Taxonomy" id="110101"/>
    <lineage>
        <taxon>Bacteria</taxon>
        <taxon>Bacillati</taxon>
        <taxon>Bacillota</taxon>
        <taxon>Bacilli</taxon>
        <taxon>Bacillales</taxon>
        <taxon>Thermoactinomycetaceae</taxon>
        <taxon>Laceyella</taxon>
    </lineage>
</organism>
<accession>A0ABW2RP18</accession>
<gene>
    <name evidence="1" type="ORF">ACFQNG_16180</name>
</gene>
<proteinExistence type="predicted"/>
<comment type="caution">
    <text evidence="1">The sequence shown here is derived from an EMBL/GenBank/DDBJ whole genome shotgun (WGS) entry which is preliminary data.</text>
</comment>
<evidence type="ECO:0000313" key="2">
    <source>
        <dbReference type="Proteomes" id="UP001596500"/>
    </source>
</evidence>